<protein>
    <submittedName>
        <fullName evidence="2">Uncharacterized protein</fullName>
    </submittedName>
</protein>
<feature type="region of interest" description="Disordered" evidence="1">
    <location>
        <begin position="1"/>
        <end position="51"/>
    </location>
</feature>
<dbReference type="RefSeq" id="WP_093409642.1">
    <property type="nucleotide sequence ID" value="NZ_BOPD01000024.1"/>
</dbReference>
<dbReference type="Proteomes" id="UP000607311">
    <property type="component" value="Unassembled WGS sequence"/>
</dbReference>
<keyword evidence="3" id="KW-1185">Reference proteome</keyword>
<accession>A0A9W5UUD1</accession>
<dbReference type="EMBL" id="BOPD01000024">
    <property type="protein sequence ID" value="GIJ34780.1"/>
    <property type="molecule type" value="Genomic_DNA"/>
</dbReference>
<evidence type="ECO:0000313" key="2">
    <source>
        <dbReference type="EMBL" id="GIJ34780.1"/>
    </source>
</evidence>
<name>A0A9W5UUD1_9ACTN</name>
<comment type="caution">
    <text evidence="2">The sequence shown here is derived from an EMBL/GenBank/DDBJ whole genome shotgun (WGS) entry which is preliminary data.</text>
</comment>
<evidence type="ECO:0000256" key="1">
    <source>
        <dbReference type="SAM" id="MobiDB-lite"/>
    </source>
</evidence>
<sequence>MTDPPLRAPAENHRALRTYDLTGLRPADGPRVMAGTNPLTPGTPAIPPACQPPPQPLVRVSGARACGTRAATLADAVQVTWTSALHIAADVSERH</sequence>
<dbReference type="AlphaFoldDB" id="A0A9W5UUD1"/>
<evidence type="ECO:0000313" key="3">
    <source>
        <dbReference type="Proteomes" id="UP000607311"/>
    </source>
</evidence>
<gene>
    <name evidence="2" type="ORF">Vse01_39280</name>
</gene>
<dbReference type="OrthoDB" id="3405142at2"/>
<organism evidence="2 3">
    <name type="scientific">Micromonospora sediminimaris</name>
    <dbReference type="NCBI Taxonomy" id="547162"/>
    <lineage>
        <taxon>Bacteria</taxon>
        <taxon>Bacillati</taxon>
        <taxon>Actinomycetota</taxon>
        <taxon>Actinomycetes</taxon>
        <taxon>Micromonosporales</taxon>
        <taxon>Micromonosporaceae</taxon>
        <taxon>Micromonospora</taxon>
    </lineage>
</organism>
<reference evidence="2" key="1">
    <citation type="submission" date="2021-01" db="EMBL/GenBank/DDBJ databases">
        <title>Whole genome shotgun sequence of Verrucosispora sediminis NBRC 107745.</title>
        <authorList>
            <person name="Komaki H."/>
            <person name="Tamura T."/>
        </authorList>
    </citation>
    <scope>NUCLEOTIDE SEQUENCE</scope>
    <source>
        <strain evidence="2">NBRC 107745</strain>
    </source>
</reference>
<proteinExistence type="predicted"/>